<feature type="transmembrane region" description="Helical" evidence="7">
    <location>
        <begin position="303"/>
        <end position="326"/>
    </location>
</feature>
<keyword evidence="11" id="KW-1185">Reference proteome</keyword>
<dbReference type="EMBL" id="JAGSOG010000152">
    <property type="protein sequence ID" value="MBR7836620.1"/>
    <property type="molecule type" value="Genomic_DNA"/>
</dbReference>
<evidence type="ECO:0000256" key="4">
    <source>
        <dbReference type="ARBA" id="ARBA00022692"/>
    </source>
</evidence>
<feature type="transmembrane region" description="Helical" evidence="7">
    <location>
        <begin position="111"/>
        <end position="136"/>
    </location>
</feature>
<feature type="transmembrane region" description="Helical" evidence="7">
    <location>
        <begin position="48"/>
        <end position="67"/>
    </location>
</feature>
<comment type="caution">
    <text evidence="10">The sequence shown here is derived from an EMBL/GenBank/DDBJ whole genome shotgun (WGS) entry which is preliminary data.</text>
</comment>
<feature type="region of interest" description="Disordered" evidence="8">
    <location>
        <begin position="1"/>
        <end position="41"/>
    </location>
</feature>
<dbReference type="RefSeq" id="WP_212531094.1">
    <property type="nucleotide sequence ID" value="NZ_JAGSOG010000152.1"/>
</dbReference>
<keyword evidence="6 7" id="KW-0472">Membrane</keyword>
<organism evidence="10 11">
    <name type="scientific">Actinospica durhamensis</name>
    <dbReference type="NCBI Taxonomy" id="1508375"/>
    <lineage>
        <taxon>Bacteria</taxon>
        <taxon>Bacillati</taxon>
        <taxon>Actinomycetota</taxon>
        <taxon>Actinomycetes</taxon>
        <taxon>Catenulisporales</taxon>
        <taxon>Actinospicaceae</taxon>
        <taxon>Actinospica</taxon>
    </lineage>
</organism>
<feature type="transmembrane region" description="Helical" evidence="7">
    <location>
        <begin position="243"/>
        <end position="267"/>
    </location>
</feature>
<evidence type="ECO:0000313" key="11">
    <source>
        <dbReference type="Proteomes" id="UP000675781"/>
    </source>
</evidence>
<dbReference type="Gene3D" id="1.10.3720.10">
    <property type="entry name" value="MetI-like"/>
    <property type="match status" value="1"/>
</dbReference>
<evidence type="ECO:0000256" key="6">
    <source>
        <dbReference type="ARBA" id="ARBA00023136"/>
    </source>
</evidence>
<dbReference type="GO" id="GO:0055085">
    <property type="term" value="P:transmembrane transport"/>
    <property type="evidence" value="ECO:0007669"/>
    <property type="project" value="InterPro"/>
</dbReference>
<feature type="transmembrane region" description="Helical" evidence="7">
    <location>
        <begin position="201"/>
        <end position="223"/>
    </location>
</feature>
<evidence type="ECO:0000256" key="1">
    <source>
        <dbReference type="ARBA" id="ARBA00004651"/>
    </source>
</evidence>
<feature type="domain" description="ABC transmembrane type-1" evidence="9">
    <location>
        <begin position="108"/>
        <end position="325"/>
    </location>
</feature>
<dbReference type="InterPro" id="IPR035906">
    <property type="entry name" value="MetI-like_sf"/>
</dbReference>
<gene>
    <name evidence="10" type="ORF">KDL01_25295</name>
</gene>
<dbReference type="CDD" id="cd06261">
    <property type="entry name" value="TM_PBP2"/>
    <property type="match status" value="1"/>
</dbReference>
<feature type="compositionally biased region" description="Low complexity" evidence="8">
    <location>
        <begin position="8"/>
        <end position="28"/>
    </location>
</feature>
<name>A0A941ESC0_9ACTN</name>
<keyword evidence="2 7" id="KW-0813">Transport</keyword>
<accession>A0A941ESC0</accession>
<dbReference type="AlphaFoldDB" id="A0A941ESC0"/>
<evidence type="ECO:0000256" key="2">
    <source>
        <dbReference type="ARBA" id="ARBA00022448"/>
    </source>
</evidence>
<dbReference type="InterPro" id="IPR000515">
    <property type="entry name" value="MetI-like"/>
</dbReference>
<dbReference type="PANTHER" id="PTHR43005">
    <property type="entry name" value="BLR7065 PROTEIN"/>
    <property type="match status" value="1"/>
</dbReference>
<sequence length="336" mass="36265">MTDLVPGRNAAPAADPAEARRANAAPSPGAAPRPGRPGRRRRDRATPFVLLAPAALVLALVLGYPLVRLVLISFQDYGLRAMFTGATPWIGFANYTKVFTGGEFGAVLERTVLFCAALVAGTLLIGMLVALMLGALGSKMRAAVTFCLICAWAVPNVAATLVWQWLFQPGYGVVNWLLTQLGVFGNLSEHDWFTGGLSSFAVIWLLVVWQSVPFVALTLRAGLSQIPRSYYETAALSGAGGWLSFRIVTLQFLRPILLLVTILSVTWDFNVFNQIWILTQGGPNAATTTLGIWSFTQAFSAQAYGQGAAIAVVTVLLLAVLTSYYVRRLVRAGEQW</sequence>
<reference evidence="10" key="1">
    <citation type="submission" date="2021-04" db="EMBL/GenBank/DDBJ databases">
        <title>Genome based classification of Actinospica acidithermotolerans sp. nov., an actinobacterium isolated from an Indonesian hot spring.</title>
        <authorList>
            <person name="Kusuma A.B."/>
            <person name="Putra K.E."/>
            <person name="Nafisah S."/>
            <person name="Loh J."/>
            <person name="Nouioui I."/>
            <person name="Goodfellow M."/>
        </authorList>
    </citation>
    <scope>NUCLEOTIDE SEQUENCE</scope>
    <source>
        <strain evidence="10">CSCA 57</strain>
    </source>
</reference>
<comment type="similarity">
    <text evidence="7">Belongs to the binding-protein-dependent transport system permease family.</text>
</comment>
<comment type="subcellular location">
    <subcellularLocation>
        <location evidence="1 7">Cell membrane</location>
        <topology evidence="1 7">Multi-pass membrane protein</topology>
    </subcellularLocation>
</comment>
<evidence type="ECO:0000259" key="9">
    <source>
        <dbReference type="PROSITE" id="PS50928"/>
    </source>
</evidence>
<evidence type="ECO:0000256" key="7">
    <source>
        <dbReference type="RuleBase" id="RU363032"/>
    </source>
</evidence>
<keyword evidence="3" id="KW-1003">Cell membrane</keyword>
<dbReference type="PROSITE" id="PS50928">
    <property type="entry name" value="ABC_TM1"/>
    <property type="match status" value="1"/>
</dbReference>
<keyword evidence="4 7" id="KW-0812">Transmembrane</keyword>
<evidence type="ECO:0000256" key="8">
    <source>
        <dbReference type="SAM" id="MobiDB-lite"/>
    </source>
</evidence>
<feature type="transmembrane region" description="Helical" evidence="7">
    <location>
        <begin position="143"/>
        <end position="166"/>
    </location>
</feature>
<protein>
    <submittedName>
        <fullName evidence="10">Sugar ABC transporter permease</fullName>
    </submittedName>
</protein>
<evidence type="ECO:0000313" key="10">
    <source>
        <dbReference type="EMBL" id="MBR7836620.1"/>
    </source>
</evidence>
<dbReference type="Proteomes" id="UP000675781">
    <property type="component" value="Unassembled WGS sequence"/>
</dbReference>
<dbReference type="SUPFAM" id="SSF161098">
    <property type="entry name" value="MetI-like"/>
    <property type="match status" value="1"/>
</dbReference>
<evidence type="ECO:0000256" key="3">
    <source>
        <dbReference type="ARBA" id="ARBA00022475"/>
    </source>
</evidence>
<dbReference type="GO" id="GO:0005886">
    <property type="term" value="C:plasma membrane"/>
    <property type="evidence" value="ECO:0007669"/>
    <property type="project" value="UniProtKB-SubCell"/>
</dbReference>
<evidence type="ECO:0000256" key="5">
    <source>
        <dbReference type="ARBA" id="ARBA00022989"/>
    </source>
</evidence>
<keyword evidence="5 7" id="KW-1133">Transmembrane helix</keyword>
<proteinExistence type="inferred from homology"/>
<dbReference type="Pfam" id="PF00528">
    <property type="entry name" value="BPD_transp_1"/>
    <property type="match status" value="1"/>
</dbReference>
<dbReference type="PANTHER" id="PTHR43005:SF1">
    <property type="entry name" value="SPERMIDINE_PUTRESCINE TRANSPORT SYSTEM PERMEASE PROTEIN"/>
    <property type="match status" value="1"/>
</dbReference>